<feature type="coiled-coil region" evidence="1">
    <location>
        <begin position="263"/>
        <end position="301"/>
    </location>
</feature>
<reference evidence="3" key="2">
    <citation type="submission" date="2023-05" db="EMBL/GenBank/DDBJ databases">
        <authorList>
            <consortium name="Lawrence Berkeley National Laboratory"/>
            <person name="Steindorff A."/>
            <person name="Hensen N."/>
            <person name="Bonometti L."/>
            <person name="Westerberg I."/>
            <person name="Brannstrom I.O."/>
            <person name="Guillou S."/>
            <person name="Cros-Aarteil S."/>
            <person name="Calhoun S."/>
            <person name="Haridas S."/>
            <person name="Kuo A."/>
            <person name="Mondo S."/>
            <person name="Pangilinan J."/>
            <person name="Riley R."/>
            <person name="Labutti K."/>
            <person name="Andreopoulos B."/>
            <person name="Lipzen A."/>
            <person name="Chen C."/>
            <person name="Yanf M."/>
            <person name="Daum C."/>
            <person name="Ng V."/>
            <person name="Clum A."/>
            <person name="Ohm R."/>
            <person name="Martin F."/>
            <person name="Silar P."/>
            <person name="Natvig D."/>
            <person name="Lalanne C."/>
            <person name="Gautier V."/>
            <person name="Ament-Velasquez S.L."/>
            <person name="Kruys A."/>
            <person name="Hutchinson M.I."/>
            <person name="Powell A.J."/>
            <person name="Barry K."/>
            <person name="Miller A.N."/>
            <person name="Grigoriev I.V."/>
            <person name="Debuchy R."/>
            <person name="Gladieux P."/>
            <person name="Thoren M.H."/>
            <person name="Johannesson H."/>
        </authorList>
    </citation>
    <scope>NUCLEOTIDE SEQUENCE</scope>
    <source>
        <strain evidence="3">CBS 315.58</strain>
    </source>
</reference>
<feature type="compositionally biased region" description="Basic and acidic residues" evidence="2">
    <location>
        <begin position="105"/>
        <end position="118"/>
    </location>
</feature>
<dbReference type="Proteomes" id="UP001303160">
    <property type="component" value="Unassembled WGS sequence"/>
</dbReference>
<evidence type="ECO:0000256" key="2">
    <source>
        <dbReference type="SAM" id="MobiDB-lite"/>
    </source>
</evidence>
<keyword evidence="1" id="KW-0175">Coiled coil</keyword>
<evidence type="ECO:0000313" key="3">
    <source>
        <dbReference type="EMBL" id="KAK4198788.1"/>
    </source>
</evidence>
<comment type="caution">
    <text evidence="3">The sequence shown here is derived from an EMBL/GenBank/DDBJ whole genome shotgun (WGS) entry which is preliminary data.</text>
</comment>
<feature type="compositionally biased region" description="Basic and acidic residues" evidence="2">
    <location>
        <begin position="125"/>
        <end position="136"/>
    </location>
</feature>
<feature type="compositionally biased region" description="Polar residues" evidence="2">
    <location>
        <begin position="343"/>
        <end position="353"/>
    </location>
</feature>
<feature type="region of interest" description="Disordered" evidence="2">
    <location>
        <begin position="100"/>
        <end position="136"/>
    </location>
</feature>
<feature type="region of interest" description="Disordered" evidence="2">
    <location>
        <begin position="1"/>
        <end position="26"/>
    </location>
</feature>
<name>A0AAN7ATH0_9PEZI</name>
<accession>A0AAN7ATH0</accession>
<dbReference type="EMBL" id="MU863941">
    <property type="protein sequence ID" value="KAK4198788.1"/>
    <property type="molecule type" value="Genomic_DNA"/>
</dbReference>
<sequence>MAWGTPVHVEDRSGKPVFVRGGTGGKRQCHINDHAEIERLEQKVQDLEKDKSYYKSKASNLERDAAIWEGRANAALAHTGWSPDEHQQHQDRLDAFDRAVSQHATQDKEKQQQLDKLQKQLADGRQTRSSDLKAKESRLQELQTQLDKEKKAHQESEKMVEHWKSLREKDLATLKNKLAAAQKQHHDKLRHQALESKKSVDCLATNNQNLQTNLTLLGEAKCESEQALVDIRQKYRESQQCLQAAQYDIMNYQKLLQVSVSDRDDALRQLEGIKRDADAAKAEASSEIAQINSANQSLAEENCELSAFITELQHTENRLRDELGKLNGAANNQNGRQIHQAGQAVSSPANSKPSGEVGAASEGSLPGRIIQDGLEFLRDAWVYFCGQPLRLIWLALIWWTMQVVN</sequence>
<reference evidence="3" key="1">
    <citation type="journal article" date="2023" name="Mol. Phylogenet. Evol.">
        <title>Genome-scale phylogeny and comparative genomics of the fungal order Sordariales.</title>
        <authorList>
            <person name="Hensen N."/>
            <person name="Bonometti L."/>
            <person name="Westerberg I."/>
            <person name="Brannstrom I.O."/>
            <person name="Guillou S."/>
            <person name="Cros-Aarteil S."/>
            <person name="Calhoun S."/>
            <person name="Haridas S."/>
            <person name="Kuo A."/>
            <person name="Mondo S."/>
            <person name="Pangilinan J."/>
            <person name="Riley R."/>
            <person name="LaButti K."/>
            <person name="Andreopoulos B."/>
            <person name="Lipzen A."/>
            <person name="Chen C."/>
            <person name="Yan M."/>
            <person name="Daum C."/>
            <person name="Ng V."/>
            <person name="Clum A."/>
            <person name="Steindorff A."/>
            <person name="Ohm R.A."/>
            <person name="Martin F."/>
            <person name="Silar P."/>
            <person name="Natvig D.O."/>
            <person name="Lalanne C."/>
            <person name="Gautier V."/>
            <person name="Ament-Velasquez S.L."/>
            <person name="Kruys A."/>
            <person name="Hutchinson M.I."/>
            <person name="Powell A.J."/>
            <person name="Barry K."/>
            <person name="Miller A.N."/>
            <person name="Grigoriev I.V."/>
            <person name="Debuchy R."/>
            <person name="Gladieux P."/>
            <person name="Hiltunen Thoren M."/>
            <person name="Johannesson H."/>
        </authorList>
    </citation>
    <scope>NUCLEOTIDE SEQUENCE</scope>
    <source>
        <strain evidence="3">CBS 315.58</strain>
    </source>
</reference>
<feature type="coiled-coil region" evidence="1">
    <location>
        <begin position="30"/>
        <end position="64"/>
    </location>
</feature>
<keyword evidence="4" id="KW-1185">Reference proteome</keyword>
<evidence type="ECO:0000256" key="1">
    <source>
        <dbReference type="SAM" id="Coils"/>
    </source>
</evidence>
<organism evidence="3 4">
    <name type="scientific">Triangularia verruculosa</name>
    <dbReference type="NCBI Taxonomy" id="2587418"/>
    <lineage>
        <taxon>Eukaryota</taxon>
        <taxon>Fungi</taxon>
        <taxon>Dikarya</taxon>
        <taxon>Ascomycota</taxon>
        <taxon>Pezizomycotina</taxon>
        <taxon>Sordariomycetes</taxon>
        <taxon>Sordariomycetidae</taxon>
        <taxon>Sordariales</taxon>
        <taxon>Podosporaceae</taxon>
        <taxon>Triangularia</taxon>
    </lineage>
</organism>
<protein>
    <submittedName>
        <fullName evidence="3">Uncharacterized protein</fullName>
    </submittedName>
</protein>
<gene>
    <name evidence="3" type="ORF">QBC40DRAFT_255772</name>
</gene>
<proteinExistence type="predicted"/>
<dbReference type="AlphaFoldDB" id="A0AAN7ATH0"/>
<feature type="region of interest" description="Disordered" evidence="2">
    <location>
        <begin position="339"/>
        <end position="362"/>
    </location>
</feature>
<evidence type="ECO:0000313" key="4">
    <source>
        <dbReference type="Proteomes" id="UP001303160"/>
    </source>
</evidence>